<dbReference type="InterPro" id="IPR018499">
    <property type="entry name" value="Tetraspanin/Peripherin"/>
</dbReference>
<gene>
    <name evidence="7" type="ORF">CAPTEDRAFT_160219</name>
</gene>
<dbReference type="HOGENOM" id="CLU_065873_0_0_1"/>
<organism evidence="7">
    <name type="scientific">Capitella teleta</name>
    <name type="common">Polychaete worm</name>
    <dbReference type="NCBI Taxonomy" id="283909"/>
    <lineage>
        <taxon>Eukaryota</taxon>
        <taxon>Metazoa</taxon>
        <taxon>Spiralia</taxon>
        <taxon>Lophotrochozoa</taxon>
        <taxon>Annelida</taxon>
        <taxon>Polychaeta</taxon>
        <taxon>Sedentaria</taxon>
        <taxon>Scolecida</taxon>
        <taxon>Capitellidae</taxon>
        <taxon>Capitella</taxon>
    </lineage>
</organism>
<reference evidence="7 9" key="2">
    <citation type="journal article" date="2013" name="Nature">
        <title>Insights into bilaterian evolution from three spiralian genomes.</title>
        <authorList>
            <person name="Simakov O."/>
            <person name="Marletaz F."/>
            <person name="Cho S.J."/>
            <person name="Edsinger-Gonzales E."/>
            <person name="Havlak P."/>
            <person name="Hellsten U."/>
            <person name="Kuo D.H."/>
            <person name="Larsson T."/>
            <person name="Lv J."/>
            <person name="Arendt D."/>
            <person name="Savage R."/>
            <person name="Osoegawa K."/>
            <person name="de Jong P."/>
            <person name="Grimwood J."/>
            <person name="Chapman J.A."/>
            <person name="Shapiro H."/>
            <person name="Aerts A."/>
            <person name="Otillar R.P."/>
            <person name="Terry A.Y."/>
            <person name="Boore J.L."/>
            <person name="Grigoriev I.V."/>
            <person name="Lindberg D.R."/>
            <person name="Seaver E.C."/>
            <person name="Weisblat D.A."/>
            <person name="Putnam N.H."/>
            <person name="Rokhsar D.S."/>
        </authorList>
    </citation>
    <scope>NUCLEOTIDE SEQUENCE</scope>
    <source>
        <strain evidence="7 9">I ESC-2004</strain>
    </source>
</reference>
<keyword evidence="4 6" id="KW-1133">Transmembrane helix</keyword>
<protein>
    <recommendedName>
        <fullName evidence="6">Tetraspanin</fullName>
    </recommendedName>
</protein>
<dbReference type="PIRSF" id="PIRSF002419">
    <property type="entry name" value="Tetraspanin"/>
    <property type="match status" value="1"/>
</dbReference>
<dbReference type="InterPro" id="IPR008952">
    <property type="entry name" value="Tetraspanin_EC2_sf"/>
</dbReference>
<dbReference type="OMA" id="GSTCCGM"/>
<evidence type="ECO:0000256" key="5">
    <source>
        <dbReference type="ARBA" id="ARBA00023136"/>
    </source>
</evidence>
<keyword evidence="9" id="KW-1185">Reference proteome</keyword>
<dbReference type="PANTHER" id="PTHR19282">
    <property type="entry name" value="TETRASPANIN"/>
    <property type="match status" value="1"/>
</dbReference>
<evidence type="ECO:0000256" key="6">
    <source>
        <dbReference type="RuleBase" id="RU361218"/>
    </source>
</evidence>
<dbReference type="Gene3D" id="1.10.1450.10">
    <property type="entry name" value="Tetraspanin"/>
    <property type="match status" value="1"/>
</dbReference>
<comment type="similarity">
    <text evidence="2 6">Belongs to the tetraspanin (TM4SF) family.</text>
</comment>
<feature type="transmembrane region" description="Helical" evidence="6">
    <location>
        <begin position="12"/>
        <end position="36"/>
    </location>
</feature>
<dbReference type="EMBL" id="AMQN01002087">
    <property type="status" value="NOT_ANNOTATED_CDS"/>
    <property type="molecule type" value="Genomic_DNA"/>
</dbReference>
<dbReference type="Pfam" id="PF00335">
    <property type="entry name" value="Tetraspanin"/>
    <property type="match status" value="1"/>
</dbReference>
<evidence type="ECO:0000256" key="2">
    <source>
        <dbReference type="ARBA" id="ARBA00006840"/>
    </source>
</evidence>
<dbReference type="EnsemblMetazoa" id="CapteT160219">
    <property type="protein sequence ID" value="CapteP160219"/>
    <property type="gene ID" value="CapteG160219"/>
</dbReference>
<dbReference type="GO" id="GO:0005886">
    <property type="term" value="C:plasma membrane"/>
    <property type="evidence" value="ECO:0007669"/>
    <property type="project" value="TreeGrafter"/>
</dbReference>
<evidence type="ECO:0000313" key="8">
    <source>
        <dbReference type="EnsemblMetazoa" id="CapteP160219"/>
    </source>
</evidence>
<evidence type="ECO:0000313" key="9">
    <source>
        <dbReference type="Proteomes" id="UP000014760"/>
    </source>
</evidence>
<keyword evidence="3 6" id="KW-0812">Transmembrane</keyword>
<name>R7TWH1_CAPTE</name>
<accession>R7TWH1</accession>
<proteinExistence type="inferred from homology"/>
<feature type="transmembrane region" description="Helical" evidence="6">
    <location>
        <begin position="83"/>
        <end position="106"/>
    </location>
</feature>
<dbReference type="AlphaFoldDB" id="R7TWH1"/>
<dbReference type="SUPFAM" id="SSF48652">
    <property type="entry name" value="Tetraspanin"/>
    <property type="match status" value="1"/>
</dbReference>
<sequence>MGLGEVCGKCVLVLINTIFMVLGILFLLLGIFFLAAQTVVEKVLPLELKNQFEGLLNSTTNAVNTPQLAEQTTEDFFGLFKDLGIVLLVLGLFMLVLTILGCCGSCCMNRCMIVVYVIVVSAIMIVQAIAIGLFAEGKLDEPIKTRLTDTLVDEYKGNFDLGIESLTINMLQATFGCCGINGGLDFKNASNWNRTEGFKVGNITREITVEVPVTCCRMEGNFPIQFSLVDVECPVKPTANNSYILDGCYDKIQDDLSNEKTIVLGVVGGSLALEFICVLLGICLICADRAKDKGY</sequence>
<evidence type="ECO:0000313" key="7">
    <source>
        <dbReference type="EMBL" id="ELT98104.1"/>
    </source>
</evidence>
<evidence type="ECO:0000256" key="3">
    <source>
        <dbReference type="ARBA" id="ARBA00022692"/>
    </source>
</evidence>
<feature type="transmembrane region" description="Helical" evidence="6">
    <location>
        <begin position="262"/>
        <end position="287"/>
    </location>
</feature>
<keyword evidence="5 6" id="KW-0472">Membrane</keyword>
<comment type="subcellular location">
    <subcellularLocation>
        <location evidence="1 6">Membrane</location>
        <topology evidence="1 6">Multi-pass membrane protein</topology>
    </subcellularLocation>
</comment>
<evidence type="ECO:0000256" key="1">
    <source>
        <dbReference type="ARBA" id="ARBA00004141"/>
    </source>
</evidence>
<reference evidence="9" key="1">
    <citation type="submission" date="2012-12" db="EMBL/GenBank/DDBJ databases">
        <authorList>
            <person name="Hellsten U."/>
            <person name="Grimwood J."/>
            <person name="Chapman J.A."/>
            <person name="Shapiro H."/>
            <person name="Aerts A."/>
            <person name="Otillar R.P."/>
            <person name="Terry A.Y."/>
            <person name="Boore J.L."/>
            <person name="Simakov O."/>
            <person name="Marletaz F."/>
            <person name="Cho S.-J."/>
            <person name="Edsinger-Gonzales E."/>
            <person name="Havlak P."/>
            <person name="Kuo D.-H."/>
            <person name="Larsson T."/>
            <person name="Lv J."/>
            <person name="Arendt D."/>
            <person name="Savage R."/>
            <person name="Osoegawa K."/>
            <person name="de Jong P."/>
            <person name="Lindberg D.R."/>
            <person name="Seaver E.C."/>
            <person name="Weisblat D.A."/>
            <person name="Putnam N.H."/>
            <person name="Grigoriev I.V."/>
            <person name="Rokhsar D.S."/>
        </authorList>
    </citation>
    <scope>NUCLEOTIDE SEQUENCE</scope>
    <source>
        <strain evidence="9">I ESC-2004</strain>
    </source>
</reference>
<reference evidence="8" key="3">
    <citation type="submission" date="2015-06" db="UniProtKB">
        <authorList>
            <consortium name="EnsemblMetazoa"/>
        </authorList>
    </citation>
    <scope>IDENTIFICATION</scope>
</reference>
<dbReference type="PANTHER" id="PTHR19282:SF534">
    <property type="entry name" value="TETRASPANIN FAMILY-RELATED"/>
    <property type="match status" value="1"/>
</dbReference>
<dbReference type="EMBL" id="KB308242">
    <property type="protein sequence ID" value="ELT98104.1"/>
    <property type="molecule type" value="Genomic_DNA"/>
</dbReference>
<feature type="transmembrane region" description="Helical" evidence="6">
    <location>
        <begin position="113"/>
        <end position="135"/>
    </location>
</feature>
<dbReference type="Proteomes" id="UP000014760">
    <property type="component" value="Unassembled WGS sequence"/>
</dbReference>
<dbReference type="InterPro" id="IPR000301">
    <property type="entry name" value="Tetraspanin_animals"/>
</dbReference>
<evidence type="ECO:0000256" key="4">
    <source>
        <dbReference type="ARBA" id="ARBA00022989"/>
    </source>
</evidence>
<dbReference type="OrthoDB" id="6134317at2759"/>
<dbReference type="STRING" id="283909.R7TWH1"/>